<evidence type="ECO:0000256" key="6">
    <source>
        <dbReference type="SAM" id="Phobius"/>
    </source>
</evidence>
<accession>A0ABQ4S5Z6</accession>
<dbReference type="InterPro" id="IPR010817">
    <property type="entry name" value="HemY_N"/>
</dbReference>
<evidence type="ECO:0000256" key="3">
    <source>
        <dbReference type="ARBA" id="ARBA00022989"/>
    </source>
</evidence>
<comment type="subcellular location">
    <subcellularLocation>
        <location evidence="1">Membrane</location>
    </subcellularLocation>
</comment>
<feature type="region of interest" description="Disordered" evidence="5">
    <location>
        <begin position="426"/>
        <end position="547"/>
    </location>
</feature>
<dbReference type="Proteomes" id="UP001055153">
    <property type="component" value="Unassembled WGS sequence"/>
</dbReference>
<evidence type="ECO:0000259" key="8">
    <source>
        <dbReference type="Pfam" id="PF07219"/>
    </source>
</evidence>
<evidence type="ECO:0000256" key="5">
    <source>
        <dbReference type="SAM" id="MobiDB-lite"/>
    </source>
</evidence>
<sequence>MWRALAFLALLAVAAYAAVWLADHPGVVTVTWGGYEVATSLAAGLVGVLVLAVVLGFAWAFARGLIGLPRRISRSSRERRRARGYSALSRGMVAVGSGDPVAARRHAGEAERLLGREPLALLLTAQAAQISGDRAGAERAFRRMADDPETRVLGLRGLFVEARRQGDEATARAYAAEAAHLAPSVSWANEAVLEAQCADRDWSGALDTVSRRASLGIADKAAARRQRAVLLTASAQEREAGDPERALAQAMEAVKLAPDLVPAAAVAGRLLSRRAELKKAARVVEAAWKAGPHPDLARVYLDLRPGDSSRDRLARAETLARLSSWHPEARFAIARAALESREFGRARDVLAPLIAESPTRRAYLLMAEIEEAEHGRGSGRAREWLARAARAPRDPAWCADGIVSERWAPISPVSGRLDAFVWQTPPDLITRGPEEAEAPEEPEPEEPEEQREVLAAPEPARTAPVPAAETRMPAPEPAPPRTGETKPPQAGEGKPAPVAETKPPRPHGNGLDTSAPPFAATATPVVLPQPKPAEDDATFTERPRRVV</sequence>
<evidence type="ECO:0000256" key="2">
    <source>
        <dbReference type="ARBA" id="ARBA00022692"/>
    </source>
</evidence>
<dbReference type="Gene3D" id="1.25.40.10">
    <property type="entry name" value="Tetratricopeptide repeat domain"/>
    <property type="match status" value="1"/>
</dbReference>
<dbReference type="EMBL" id="BPQQ01000004">
    <property type="protein sequence ID" value="GJD98573.1"/>
    <property type="molecule type" value="Genomic_DNA"/>
</dbReference>
<feature type="compositionally biased region" description="Acidic residues" evidence="5">
    <location>
        <begin position="435"/>
        <end position="449"/>
    </location>
</feature>
<dbReference type="Pfam" id="PF07219">
    <property type="entry name" value="HemY_N"/>
    <property type="match status" value="1"/>
</dbReference>
<reference evidence="9" key="1">
    <citation type="journal article" date="2021" name="Front. Microbiol.">
        <title>Comprehensive Comparative Genomics and Phenotyping of Methylobacterium Species.</title>
        <authorList>
            <person name="Alessa O."/>
            <person name="Ogura Y."/>
            <person name="Fujitani Y."/>
            <person name="Takami H."/>
            <person name="Hayashi T."/>
            <person name="Sahin N."/>
            <person name="Tani A."/>
        </authorList>
    </citation>
    <scope>NUCLEOTIDE SEQUENCE</scope>
    <source>
        <strain evidence="9">DSM 17168</strain>
    </source>
</reference>
<dbReference type="PIRSF" id="PIRSF031802">
    <property type="entry name" value="UCP031802"/>
    <property type="match status" value="1"/>
</dbReference>
<dbReference type="InterPro" id="IPR011990">
    <property type="entry name" value="TPR-like_helical_dom_sf"/>
</dbReference>
<evidence type="ECO:0000313" key="10">
    <source>
        <dbReference type="Proteomes" id="UP001055153"/>
    </source>
</evidence>
<organism evidence="9 10">
    <name type="scientific">Methylobacterium isbiliense</name>
    <dbReference type="NCBI Taxonomy" id="315478"/>
    <lineage>
        <taxon>Bacteria</taxon>
        <taxon>Pseudomonadati</taxon>
        <taxon>Pseudomonadota</taxon>
        <taxon>Alphaproteobacteria</taxon>
        <taxon>Hyphomicrobiales</taxon>
        <taxon>Methylobacteriaceae</taxon>
        <taxon>Methylobacterium</taxon>
    </lineage>
</organism>
<dbReference type="SUPFAM" id="SSF48452">
    <property type="entry name" value="TPR-like"/>
    <property type="match status" value="1"/>
</dbReference>
<dbReference type="InterPro" id="IPR016982">
    <property type="entry name" value="Mms48"/>
</dbReference>
<name>A0ABQ4S5Z6_9HYPH</name>
<protein>
    <recommendedName>
        <fullName evidence="8">HemY N-terminal domain-containing protein</fullName>
    </recommendedName>
</protein>
<proteinExistence type="predicted"/>
<evidence type="ECO:0000256" key="7">
    <source>
        <dbReference type="SAM" id="SignalP"/>
    </source>
</evidence>
<dbReference type="RefSeq" id="WP_238233520.1">
    <property type="nucleotide sequence ID" value="NZ_BPQQ01000004.1"/>
</dbReference>
<gene>
    <name evidence="9" type="ORF">GMJLKIPL_0484</name>
</gene>
<keyword evidence="2 6" id="KW-0812">Transmembrane</keyword>
<feature type="compositionally biased region" description="Low complexity" evidence="5">
    <location>
        <begin position="513"/>
        <end position="524"/>
    </location>
</feature>
<feature type="signal peptide" evidence="7">
    <location>
        <begin position="1"/>
        <end position="17"/>
    </location>
</feature>
<keyword evidence="3 6" id="KW-1133">Transmembrane helix</keyword>
<feature type="transmembrane region" description="Helical" evidence="6">
    <location>
        <begin position="41"/>
        <end position="62"/>
    </location>
</feature>
<keyword evidence="7" id="KW-0732">Signal</keyword>
<evidence type="ECO:0000256" key="1">
    <source>
        <dbReference type="ARBA" id="ARBA00004370"/>
    </source>
</evidence>
<keyword evidence="4 6" id="KW-0472">Membrane</keyword>
<feature type="domain" description="HemY N-terminal" evidence="8">
    <location>
        <begin position="26"/>
        <end position="132"/>
    </location>
</feature>
<comment type="caution">
    <text evidence="9">The sequence shown here is derived from an EMBL/GenBank/DDBJ whole genome shotgun (WGS) entry which is preliminary data.</text>
</comment>
<reference evidence="9" key="2">
    <citation type="submission" date="2021-08" db="EMBL/GenBank/DDBJ databases">
        <authorList>
            <person name="Tani A."/>
            <person name="Ola A."/>
            <person name="Ogura Y."/>
            <person name="Katsura K."/>
            <person name="Hayashi T."/>
        </authorList>
    </citation>
    <scope>NUCLEOTIDE SEQUENCE</scope>
    <source>
        <strain evidence="9">DSM 17168</strain>
    </source>
</reference>
<evidence type="ECO:0000256" key="4">
    <source>
        <dbReference type="ARBA" id="ARBA00023136"/>
    </source>
</evidence>
<keyword evidence="10" id="KW-1185">Reference proteome</keyword>
<feature type="chain" id="PRO_5046693226" description="HemY N-terminal domain-containing protein" evidence="7">
    <location>
        <begin position="18"/>
        <end position="547"/>
    </location>
</feature>
<evidence type="ECO:0000313" key="9">
    <source>
        <dbReference type="EMBL" id="GJD98573.1"/>
    </source>
</evidence>